<dbReference type="EMBL" id="LJHD01000170">
    <property type="protein sequence ID" value="ONI42978.1"/>
    <property type="molecule type" value="Genomic_DNA"/>
</dbReference>
<dbReference type="Proteomes" id="UP000188637">
    <property type="component" value="Unassembled WGS sequence"/>
</dbReference>
<evidence type="ECO:0000313" key="1">
    <source>
        <dbReference type="EMBL" id="ONI42978.1"/>
    </source>
</evidence>
<accession>A0ACC8XHA0</accession>
<proteinExistence type="predicted"/>
<organism evidence="1 2">
    <name type="scientific">Candidatus Epulonipiscium fishelsonii</name>
    <dbReference type="NCBI Taxonomy" id="77094"/>
    <lineage>
        <taxon>Bacteria</taxon>
        <taxon>Bacillati</taxon>
        <taxon>Bacillota</taxon>
        <taxon>Clostridia</taxon>
        <taxon>Lachnospirales</taxon>
        <taxon>Lachnospiraceae</taxon>
        <taxon>Candidatus Epulonipiscium</taxon>
    </lineage>
</organism>
<keyword evidence="2" id="KW-1185">Reference proteome</keyword>
<protein>
    <submittedName>
        <fullName evidence="1">Uncharacterized protein</fullName>
    </submittedName>
</protein>
<sequence>MKKTKFIPLIAFGLLFNINVQAIEYYHDESFSEKVVGFDINNFINSPFSMNSLEKYKFRPANESFITRNGVGYMTVIDNLDTELQINFSGIDNYGNLIVESVEVYVPSYEADYNEVQAICDPYNYGPLFYDSGAYYYNCIRDGLEIRYTYLPSYSPNSNPDIFYLSMHSTPKYDYTSDYDTNYILPNSDINYLSWKDISGLSAEQARLARNEIYARYGYIFNSDDLNQYFSNQSWYYPYVEGDTFSNSNLNKYEQANVSLLKQYEATK</sequence>
<evidence type="ECO:0000313" key="2">
    <source>
        <dbReference type="Proteomes" id="UP000188637"/>
    </source>
</evidence>
<name>A0ACC8XHA0_9FIRM</name>
<gene>
    <name evidence="1" type="ORF">AN640_06905</name>
</gene>
<reference evidence="1" key="1">
    <citation type="submission" date="2016-08" db="EMBL/GenBank/DDBJ databases">
        <authorList>
            <person name="Ngugi D.K."/>
            <person name="Miyake S."/>
            <person name="Stingl U."/>
        </authorList>
    </citation>
    <scope>NUCLEOTIDE SEQUENCE</scope>
    <source>
        <strain evidence="1">SCG-D08WGA-EpuloA1</strain>
    </source>
</reference>
<comment type="caution">
    <text evidence="1">The sequence shown here is derived from an EMBL/GenBank/DDBJ whole genome shotgun (WGS) entry which is preliminary data.</text>
</comment>